<dbReference type="OrthoDB" id="5975578at2759"/>
<dbReference type="Proteomes" id="UP000708208">
    <property type="component" value="Unassembled WGS sequence"/>
</dbReference>
<gene>
    <name evidence="6" type="ORF">AFUS01_LOCUS31976</name>
</gene>
<dbReference type="PANTHER" id="PTHR12489">
    <property type="entry name" value="LIPOMA HMGIC FUSION PARTNER-LIKE PROTEIN"/>
    <property type="match status" value="1"/>
</dbReference>
<dbReference type="PANTHER" id="PTHR12489:SF22">
    <property type="entry name" value="SI:DKEY-35M8.1"/>
    <property type="match status" value="1"/>
</dbReference>
<feature type="transmembrane region" description="Helical" evidence="5">
    <location>
        <begin position="163"/>
        <end position="191"/>
    </location>
</feature>
<dbReference type="InterPro" id="IPR019372">
    <property type="entry name" value="LHFPL"/>
</dbReference>
<feature type="transmembrane region" description="Helical" evidence="5">
    <location>
        <begin position="12"/>
        <end position="33"/>
    </location>
</feature>
<comment type="subcellular location">
    <subcellularLocation>
        <location evidence="1">Membrane</location>
        <topology evidence="1">Multi-pass membrane protein</topology>
    </subcellularLocation>
</comment>
<feature type="transmembrane region" description="Helical" evidence="5">
    <location>
        <begin position="251"/>
        <end position="270"/>
    </location>
</feature>
<evidence type="ECO:0000256" key="1">
    <source>
        <dbReference type="ARBA" id="ARBA00004141"/>
    </source>
</evidence>
<accession>A0A8J2KYC1</accession>
<dbReference type="GO" id="GO:0016020">
    <property type="term" value="C:membrane"/>
    <property type="evidence" value="ECO:0007669"/>
    <property type="project" value="UniProtKB-SubCell"/>
</dbReference>
<evidence type="ECO:0000256" key="5">
    <source>
        <dbReference type="SAM" id="Phobius"/>
    </source>
</evidence>
<comment type="caution">
    <text evidence="6">The sequence shown here is derived from an EMBL/GenBank/DDBJ whole genome shotgun (WGS) entry which is preliminary data.</text>
</comment>
<dbReference type="AlphaFoldDB" id="A0A8J2KYC1"/>
<evidence type="ECO:0000313" key="6">
    <source>
        <dbReference type="EMBL" id="CAG7821649.1"/>
    </source>
</evidence>
<reference evidence="6" key="1">
    <citation type="submission" date="2021-06" db="EMBL/GenBank/DDBJ databases">
        <authorList>
            <person name="Hodson N. C."/>
            <person name="Mongue J. A."/>
            <person name="Jaron S. K."/>
        </authorList>
    </citation>
    <scope>NUCLEOTIDE SEQUENCE</scope>
</reference>
<feature type="transmembrane region" description="Helical" evidence="5">
    <location>
        <begin position="203"/>
        <end position="224"/>
    </location>
</feature>
<evidence type="ECO:0000256" key="2">
    <source>
        <dbReference type="ARBA" id="ARBA00022692"/>
    </source>
</evidence>
<keyword evidence="2 5" id="KW-0812">Transmembrane</keyword>
<dbReference type="EMBL" id="CAJVCH010517807">
    <property type="protein sequence ID" value="CAG7821649.1"/>
    <property type="molecule type" value="Genomic_DNA"/>
</dbReference>
<evidence type="ECO:0000313" key="7">
    <source>
        <dbReference type="Proteomes" id="UP000708208"/>
    </source>
</evidence>
<proteinExistence type="predicted"/>
<keyword evidence="4 5" id="KW-0472">Membrane</keyword>
<organism evidence="6 7">
    <name type="scientific">Allacma fusca</name>
    <dbReference type="NCBI Taxonomy" id="39272"/>
    <lineage>
        <taxon>Eukaryota</taxon>
        <taxon>Metazoa</taxon>
        <taxon>Ecdysozoa</taxon>
        <taxon>Arthropoda</taxon>
        <taxon>Hexapoda</taxon>
        <taxon>Collembola</taxon>
        <taxon>Symphypleona</taxon>
        <taxon>Sminthuridae</taxon>
        <taxon>Allacma</taxon>
    </lineage>
</organism>
<name>A0A8J2KYC1_9HEXA</name>
<keyword evidence="3 5" id="KW-1133">Transmembrane helix</keyword>
<sequence length="285" mass="31659">MMHKRNVITSWPISFFWVFLSIAMAILATYSFLQADWVIKRNLVVTNYYQPPDQQNSTNSHTVLATLSPASSRGRSDSPYFKKHNETISHSQLVNILTDNYKQYSRIKGGDDARPGMHVRRVIKVTKVVTTIRFGTIGVCTSVSSVVQCKLYSNHDRYPVSSIWSMVTIIGGSGCMTLCVSAVLSLLAVALPSSQLRHQVATTIGHAQTVAVVLLFLSLLLFPLGFDSDFVRYHCGVFSGPYNIADCEIGWAYALVLVCASLALYCPVLVKFTADIRYDALPKYL</sequence>
<keyword evidence="7" id="KW-1185">Reference proteome</keyword>
<evidence type="ECO:0000256" key="4">
    <source>
        <dbReference type="ARBA" id="ARBA00023136"/>
    </source>
</evidence>
<evidence type="ECO:0000256" key="3">
    <source>
        <dbReference type="ARBA" id="ARBA00022989"/>
    </source>
</evidence>
<dbReference type="Pfam" id="PF10242">
    <property type="entry name" value="L_HMGIC_fpl"/>
    <property type="match status" value="1"/>
</dbReference>
<protein>
    <submittedName>
        <fullName evidence="6">Uncharacterized protein</fullName>
    </submittedName>
</protein>